<dbReference type="GO" id="GO:0004826">
    <property type="term" value="F:phenylalanine-tRNA ligase activity"/>
    <property type="evidence" value="ECO:0007669"/>
    <property type="project" value="UniProtKB-EC"/>
</dbReference>
<accession>A0A914CDS9</accession>
<evidence type="ECO:0000313" key="18">
    <source>
        <dbReference type="WBParaSite" id="ACRNAN_Path_948.g3646.t1"/>
    </source>
</evidence>
<comment type="cofactor">
    <cofactor evidence="1">
        <name>Mg(2+)</name>
        <dbReference type="ChEBI" id="CHEBI:18420"/>
    </cofactor>
</comment>
<evidence type="ECO:0000256" key="1">
    <source>
        <dbReference type="ARBA" id="ARBA00001946"/>
    </source>
</evidence>
<dbReference type="InterPro" id="IPR045864">
    <property type="entry name" value="aa-tRNA-synth_II/BPL/LPL"/>
</dbReference>
<evidence type="ECO:0000256" key="13">
    <source>
        <dbReference type="ARBA" id="ARBA00023146"/>
    </source>
</evidence>
<dbReference type="InterPro" id="IPR006195">
    <property type="entry name" value="aa-tRNA-synth_II"/>
</dbReference>
<comment type="subcellular location">
    <subcellularLocation>
        <location evidence="2">Cytoplasm</location>
    </subcellularLocation>
</comment>
<dbReference type="GO" id="GO:0046872">
    <property type="term" value="F:metal ion binding"/>
    <property type="evidence" value="ECO:0007669"/>
    <property type="project" value="UniProtKB-KW"/>
</dbReference>
<dbReference type="InterPro" id="IPR002319">
    <property type="entry name" value="Phenylalanyl-tRNA_Synthase"/>
</dbReference>
<comment type="catalytic activity">
    <reaction evidence="15">
        <text>tRNA(Phe) + L-phenylalanine + ATP = L-phenylalanyl-tRNA(Phe) + AMP + diphosphate + H(+)</text>
        <dbReference type="Rhea" id="RHEA:19413"/>
        <dbReference type="Rhea" id="RHEA-COMP:9668"/>
        <dbReference type="Rhea" id="RHEA-COMP:9699"/>
        <dbReference type="ChEBI" id="CHEBI:15378"/>
        <dbReference type="ChEBI" id="CHEBI:30616"/>
        <dbReference type="ChEBI" id="CHEBI:33019"/>
        <dbReference type="ChEBI" id="CHEBI:58095"/>
        <dbReference type="ChEBI" id="CHEBI:78442"/>
        <dbReference type="ChEBI" id="CHEBI:78531"/>
        <dbReference type="ChEBI" id="CHEBI:456215"/>
        <dbReference type="EC" id="6.1.1.20"/>
    </reaction>
</comment>
<dbReference type="GO" id="GO:0000049">
    <property type="term" value="F:tRNA binding"/>
    <property type="evidence" value="ECO:0007669"/>
    <property type="project" value="InterPro"/>
</dbReference>
<evidence type="ECO:0000259" key="16">
    <source>
        <dbReference type="PROSITE" id="PS50862"/>
    </source>
</evidence>
<dbReference type="InterPro" id="IPR004529">
    <property type="entry name" value="Phe-tRNA-synth_IIc_asu"/>
</dbReference>
<dbReference type="Gene3D" id="3.30.930.10">
    <property type="entry name" value="Bira Bifunctional Protein, Domain 2"/>
    <property type="match status" value="1"/>
</dbReference>
<organism evidence="17 18">
    <name type="scientific">Acrobeloides nanus</name>
    <dbReference type="NCBI Taxonomy" id="290746"/>
    <lineage>
        <taxon>Eukaryota</taxon>
        <taxon>Metazoa</taxon>
        <taxon>Ecdysozoa</taxon>
        <taxon>Nematoda</taxon>
        <taxon>Chromadorea</taxon>
        <taxon>Rhabditida</taxon>
        <taxon>Tylenchina</taxon>
        <taxon>Cephalobomorpha</taxon>
        <taxon>Cephaloboidea</taxon>
        <taxon>Cephalobidae</taxon>
        <taxon>Acrobeloides</taxon>
    </lineage>
</organism>
<evidence type="ECO:0000313" key="17">
    <source>
        <dbReference type="Proteomes" id="UP000887540"/>
    </source>
</evidence>
<evidence type="ECO:0000256" key="8">
    <source>
        <dbReference type="ARBA" id="ARBA00022723"/>
    </source>
</evidence>
<keyword evidence="8" id="KW-0479">Metal-binding</keyword>
<dbReference type="Gene3D" id="3.30.1370.240">
    <property type="match status" value="1"/>
</dbReference>
<evidence type="ECO:0000256" key="7">
    <source>
        <dbReference type="ARBA" id="ARBA00022598"/>
    </source>
</evidence>
<dbReference type="Pfam" id="PF18552">
    <property type="entry name" value="PheRS_DBD1"/>
    <property type="match status" value="1"/>
</dbReference>
<keyword evidence="10" id="KW-0067">ATP-binding</keyword>
<comment type="subunit">
    <text evidence="4">Tetramer of two alpha and two beta subunits.</text>
</comment>
<dbReference type="GO" id="GO:0005524">
    <property type="term" value="F:ATP binding"/>
    <property type="evidence" value="ECO:0007669"/>
    <property type="project" value="UniProtKB-KW"/>
</dbReference>
<dbReference type="PROSITE" id="PS50862">
    <property type="entry name" value="AA_TRNA_LIGASE_II"/>
    <property type="match status" value="1"/>
</dbReference>
<comment type="similarity">
    <text evidence="3">Belongs to the class-II aminoacyl-tRNA synthetase family. Phe-tRNA synthetase alpha subunit type 2 subfamily.</text>
</comment>
<evidence type="ECO:0000256" key="14">
    <source>
        <dbReference type="ARBA" id="ARBA00030612"/>
    </source>
</evidence>
<keyword evidence="12" id="KW-0648">Protein biosynthesis</keyword>
<dbReference type="WBParaSite" id="ACRNAN_Path_948.g3646.t1">
    <property type="protein sequence ID" value="ACRNAN_Path_948.g3646.t1"/>
    <property type="gene ID" value="ACRNAN_Path_948.g3646"/>
</dbReference>
<dbReference type="AlphaFoldDB" id="A0A914CDS9"/>
<evidence type="ECO:0000256" key="3">
    <source>
        <dbReference type="ARBA" id="ARBA00006703"/>
    </source>
</evidence>
<dbReference type="InterPro" id="IPR040725">
    <property type="entry name" value="PheRS_DBD3"/>
</dbReference>
<evidence type="ECO:0000256" key="5">
    <source>
        <dbReference type="ARBA" id="ARBA00012814"/>
    </source>
</evidence>
<keyword evidence="17" id="KW-1185">Reference proteome</keyword>
<dbReference type="FunFam" id="3.30.930.10:FF:000033">
    <property type="entry name" value="Phenylalanine--tRNA ligase alpha subunit"/>
    <property type="match status" value="1"/>
</dbReference>
<dbReference type="CDD" id="cd00496">
    <property type="entry name" value="PheRS_alpha_core"/>
    <property type="match status" value="1"/>
</dbReference>
<evidence type="ECO:0000256" key="4">
    <source>
        <dbReference type="ARBA" id="ARBA00011209"/>
    </source>
</evidence>
<evidence type="ECO:0000256" key="6">
    <source>
        <dbReference type="ARBA" id="ARBA00022490"/>
    </source>
</evidence>
<name>A0A914CDS9_9BILA</name>
<dbReference type="Gene3D" id="1.10.10.2320">
    <property type="match status" value="1"/>
</dbReference>
<dbReference type="EC" id="6.1.1.20" evidence="5"/>
<evidence type="ECO:0000256" key="2">
    <source>
        <dbReference type="ARBA" id="ARBA00004496"/>
    </source>
</evidence>
<keyword evidence="6" id="KW-0963">Cytoplasm</keyword>
<keyword evidence="13" id="KW-0030">Aminoacyl-tRNA synthetase</keyword>
<reference evidence="18" key="1">
    <citation type="submission" date="2022-11" db="UniProtKB">
        <authorList>
            <consortium name="WormBaseParasite"/>
        </authorList>
    </citation>
    <scope>IDENTIFICATION</scope>
</reference>
<dbReference type="Gene3D" id="1.10.10.2330">
    <property type="match status" value="1"/>
</dbReference>
<dbReference type="GO" id="GO:0009328">
    <property type="term" value="C:phenylalanine-tRNA ligase complex"/>
    <property type="evidence" value="ECO:0007669"/>
    <property type="project" value="TreeGrafter"/>
</dbReference>
<dbReference type="Pfam" id="PF18553">
    <property type="entry name" value="PheRS_DBD3"/>
    <property type="match status" value="1"/>
</dbReference>
<keyword evidence="11" id="KW-0460">Magnesium</keyword>
<evidence type="ECO:0000256" key="12">
    <source>
        <dbReference type="ARBA" id="ARBA00022917"/>
    </source>
</evidence>
<evidence type="ECO:0000256" key="9">
    <source>
        <dbReference type="ARBA" id="ARBA00022741"/>
    </source>
</evidence>
<keyword evidence="9" id="KW-0547">Nucleotide-binding</keyword>
<evidence type="ECO:0000256" key="11">
    <source>
        <dbReference type="ARBA" id="ARBA00022842"/>
    </source>
</evidence>
<evidence type="ECO:0000256" key="15">
    <source>
        <dbReference type="ARBA" id="ARBA00049255"/>
    </source>
</evidence>
<dbReference type="NCBIfam" id="TIGR00468">
    <property type="entry name" value="pheS"/>
    <property type="match status" value="1"/>
</dbReference>
<dbReference type="NCBIfam" id="NF003210">
    <property type="entry name" value="PRK04172.1"/>
    <property type="match status" value="1"/>
</dbReference>
<evidence type="ECO:0000256" key="10">
    <source>
        <dbReference type="ARBA" id="ARBA00022840"/>
    </source>
</evidence>
<dbReference type="InterPro" id="IPR040724">
    <property type="entry name" value="PheRS_DBD1"/>
</dbReference>
<sequence>MESALNGLEKHFQQFSYLIGFNPSSFDRLLFLKFSIVVNFDKYPCLGRWYKHISSFSQEELQNFPLAKSQEVSSLLKPFFEALPVSTIESSAKMTDSSKVDGETELPKTLLLILDAEGEFSSLKISQRLGVPHQQLVGAIKSLQSHEGLIETTDLEIKNLELTKEGQEIAKTGSHEFRVFEHVGTEGILQSEIMKFDFGKVGVSKALSNGWVAIDKTGGSVRLLRKAESVVDDVQKMLETLALGDSTKVSSNDIQQLKKRKLVSEITIKALTVRKGPQFKTTLEKPELDLTAEMMANGSWKNKTFKKYNFDALGIPPNSGHLHPLLKVRSEFRDIFFQMGFTEMPTNRYVESSFWNFDALFQPQQHPARDAHDTFFLSDPAISTEFPTDYLERVKEVHSKGGYGSIGYEYDWKLEEAQKNVLRTHTTAISARQLYFLAQNGFKPSKMFSIDRVFRNETLDATHLAEFHQVEGVVADRNLSLAHVIGLFTEFFRKCGLKNLRFKPTYNPYTEPSMEIFAYHEGFKKWVEIGNSGIFRPEMLLPMGLPEDVNVAGFGLSLERPTMIRYGLSNIRELFGPKVNLEMIYKNPICRLDQE</sequence>
<dbReference type="Proteomes" id="UP000887540">
    <property type="component" value="Unplaced"/>
</dbReference>
<feature type="domain" description="Aminoacyl-transfer RNA synthetases class-II family profile" evidence="16">
    <location>
        <begin position="444"/>
        <end position="577"/>
    </location>
</feature>
<keyword evidence="7" id="KW-0436">Ligase</keyword>
<protein>
    <recommendedName>
        <fullName evidence="5">phenylalanine--tRNA ligase</fullName>
        <ecNumber evidence="5">6.1.1.20</ecNumber>
    </recommendedName>
    <alternativeName>
        <fullName evidence="14">Phenylalanyl-tRNA synthetase alpha subunit</fullName>
    </alternativeName>
</protein>
<dbReference type="GO" id="GO:0005829">
    <property type="term" value="C:cytosol"/>
    <property type="evidence" value="ECO:0007669"/>
    <property type="project" value="TreeGrafter"/>
</dbReference>
<dbReference type="SUPFAM" id="SSF55681">
    <property type="entry name" value="Class II aaRS and biotin synthetases"/>
    <property type="match status" value="1"/>
</dbReference>
<dbReference type="PANTHER" id="PTHR11538">
    <property type="entry name" value="PHENYLALANYL-TRNA SYNTHETASE"/>
    <property type="match status" value="1"/>
</dbReference>
<proteinExistence type="inferred from homology"/>
<dbReference type="Pfam" id="PF01409">
    <property type="entry name" value="tRNA-synt_2d"/>
    <property type="match status" value="1"/>
</dbReference>
<dbReference type="GO" id="GO:0006432">
    <property type="term" value="P:phenylalanyl-tRNA aminoacylation"/>
    <property type="evidence" value="ECO:0007669"/>
    <property type="project" value="InterPro"/>
</dbReference>
<dbReference type="PANTHER" id="PTHR11538:SF40">
    <property type="entry name" value="PHENYLALANINE--TRNA LIGASE ALPHA SUBUNIT"/>
    <property type="match status" value="1"/>
</dbReference>